<proteinExistence type="inferred from homology"/>
<keyword evidence="9 10" id="KW-0472">Membrane</keyword>
<evidence type="ECO:0000256" key="10">
    <source>
        <dbReference type="SAM" id="Phobius"/>
    </source>
</evidence>
<evidence type="ECO:0000256" key="6">
    <source>
        <dbReference type="ARBA" id="ARBA00022692"/>
    </source>
</evidence>
<feature type="transmembrane region" description="Helical" evidence="10">
    <location>
        <begin position="81"/>
        <end position="103"/>
    </location>
</feature>
<dbReference type="InterPro" id="IPR036837">
    <property type="entry name" value="Cation_efflux_CTD_sf"/>
</dbReference>
<comment type="caution">
    <text evidence="13">The sequence shown here is derived from an EMBL/GenBank/DDBJ whole genome shotgun (WGS) entry which is preliminary data.</text>
</comment>
<feature type="domain" description="Cation efflux protein cytoplasmic" evidence="12">
    <location>
        <begin position="213"/>
        <end position="288"/>
    </location>
</feature>
<evidence type="ECO:0000313" key="14">
    <source>
        <dbReference type="Proteomes" id="UP001209854"/>
    </source>
</evidence>
<gene>
    <name evidence="13" type="ORF">NX722_07780</name>
</gene>
<keyword evidence="5" id="KW-0408">Iron</keyword>
<evidence type="ECO:0000256" key="1">
    <source>
        <dbReference type="ARBA" id="ARBA00004141"/>
    </source>
</evidence>
<feature type="transmembrane region" description="Helical" evidence="10">
    <location>
        <begin position="158"/>
        <end position="177"/>
    </location>
</feature>
<keyword evidence="8 10" id="KW-1133">Transmembrane helix</keyword>
<evidence type="ECO:0000259" key="11">
    <source>
        <dbReference type="Pfam" id="PF01545"/>
    </source>
</evidence>
<organism evidence="13 14">
    <name type="scientific">Endozoicomonas gorgoniicola</name>
    <dbReference type="NCBI Taxonomy" id="1234144"/>
    <lineage>
        <taxon>Bacteria</taxon>
        <taxon>Pseudomonadati</taxon>
        <taxon>Pseudomonadota</taxon>
        <taxon>Gammaproteobacteria</taxon>
        <taxon>Oceanospirillales</taxon>
        <taxon>Endozoicomonadaceae</taxon>
        <taxon>Endozoicomonas</taxon>
    </lineage>
</organism>
<dbReference type="Pfam" id="PF16916">
    <property type="entry name" value="ZT_dimer"/>
    <property type="match status" value="1"/>
</dbReference>
<dbReference type="Proteomes" id="UP001209854">
    <property type="component" value="Unassembled WGS sequence"/>
</dbReference>
<reference evidence="13 14" key="1">
    <citation type="submission" date="2022-10" db="EMBL/GenBank/DDBJ databases">
        <title>High-quality genome sequences of two octocoral-associated bacteria, Endozoicomonas euniceicola EF212 and Endozoicomonas gorgoniicola PS125.</title>
        <authorList>
            <person name="Chiou Y.-J."/>
            <person name="Chen Y.-H."/>
        </authorList>
    </citation>
    <scope>NUCLEOTIDE SEQUENCE [LARGE SCALE GENOMIC DNA]</scope>
    <source>
        <strain evidence="13 14">PS125</strain>
    </source>
</reference>
<comment type="similarity">
    <text evidence="2">Belongs to the cation diffusion facilitator (CDF) transporter (TC 2.A.4) family. FieF subfamily.</text>
</comment>
<keyword evidence="5" id="KW-0410">Iron transport</keyword>
<dbReference type="RefSeq" id="WP_262567501.1">
    <property type="nucleotide sequence ID" value="NZ_JAPFCC010000001.1"/>
</dbReference>
<dbReference type="SUPFAM" id="SSF161111">
    <property type="entry name" value="Cation efflux protein transmembrane domain-like"/>
    <property type="match status" value="1"/>
</dbReference>
<keyword evidence="7" id="KW-0862">Zinc</keyword>
<dbReference type="InterPro" id="IPR002524">
    <property type="entry name" value="Cation_efflux"/>
</dbReference>
<dbReference type="EMBL" id="JAPFCC010000001">
    <property type="protein sequence ID" value="MCW7552548.1"/>
    <property type="molecule type" value="Genomic_DNA"/>
</dbReference>
<dbReference type="InterPro" id="IPR027470">
    <property type="entry name" value="Cation_efflux_CTD"/>
</dbReference>
<evidence type="ECO:0000256" key="8">
    <source>
        <dbReference type="ARBA" id="ARBA00022989"/>
    </source>
</evidence>
<evidence type="ECO:0000256" key="3">
    <source>
        <dbReference type="ARBA" id="ARBA00022448"/>
    </source>
</evidence>
<comment type="subcellular location">
    <subcellularLocation>
        <location evidence="1">Membrane</location>
        <topology evidence="1">Multi-pass membrane protein</topology>
    </subcellularLocation>
</comment>
<evidence type="ECO:0000256" key="7">
    <source>
        <dbReference type="ARBA" id="ARBA00022906"/>
    </source>
</evidence>
<dbReference type="NCBIfam" id="TIGR01297">
    <property type="entry name" value="CDF"/>
    <property type="match status" value="1"/>
</dbReference>
<sequence length="289" mass="31651">MDLAQRSRLMTYATIASVATAFLLIVVKIIAWNMTGSLSLLATLVDSVMDAVASLITLVAVRISLTPADDEHRFGHGKAEYLSVLMQAAFISGSAIVLFLQAINRLASDNTLLVNEEIGIAVMVISISATIALLAFQRYVVRCTDSTAIAADAMHYKVDLLTNTAVIVALVASVYGYSSMDSFLTIAISVYMLVGVVRLVWEAIQHLMDHSLPLEQLQEIERRCLSVEGVISVHEIRTRVSGQVLFIQMHLDLSGDLTLREAHEIGYQAKQSVLEWLPNADIIIHLDPD</sequence>
<dbReference type="InterPro" id="IPR027469">
    <property type="entry name" value="Cation_efflux_TMD_sf"/>
</dbReference>
<feature type="transmembrane region" description="Helical" evidence="10">
    <location>
        <begin position="12"/>
        <end position="32"/>
    </location>
</feature>
<keyword evidence="6 10" id="KW-0812">Transmembrane</keyword>
<evidence type="ECO:0000256" key="4">
    <source>
        <dbReference type="ARBA" id="ARBA00022475"/>
    </source>
</evidence>
<name>A0ABT3MT73_9GAMM</name>
<dbReference type="InterPro" id="IPR050291">
    <property type="entry name" value="CDF_Transporter"/>
</dbReference>
<keyword evidence="14" id="KW-1185">Reference proteome</keyword>
<accession>A0ABT3MT73</accession>
<dbReference type="Pfam" id="PF01545">
    <property type="entry name" value="Cation_efflux"/>
    <property type="match status" value="1"/>
</dbReference>
<evidence type="ECO:0000313" key="13">
    <source>
        <dbReference type="EMBL" id="MCW7552548.1"/>
    </source>
</evidence>
<evidence type="ECO:0000256" key="2">
    <source>
        <dbReference type="ARBA" id="ARBA00010212"/>
    </source>
</evidence>
<keyword evidence="7" id="KW-0864">Zinc transport</keyword>
<feature type="domain" description="Cation efflux protein transmembrane" evidence="11">
    <location>
        <begin position="15"/>
        <end position="208"/>
    </location>
</feature>
<evidence type="ECO:0000256" key="9">
    <source>
        <dbReference type="ARBA" id="ARBA00023136"/>
    </source>
</evidence>
<dbReference type="Gene3D" id="3.30.70.1350">
    <property type="entry name" value="Cation efflux protein, cytoplasmic domain"/>
    <property type="match status" value="1"/>
</dbReference>
<dbReference type="PANTHER" id="PTHR43840:SF41">
    <property type="entry name" value="CATION-EFFLUX PUMP FIEF"/>
    <property type="match status" value="1"/>
</dbReference>
<dbReference type="InterPro" id="IPR058533">
    <property type="entry name" value="Cation_efflux_TM"/>
</dbReference>
<feature type="transmembrane region" description="Helical" evidence="10">
    <location>
        <begin position="118"/>
        <end position="137"/>
    </location>
</feature>
<keyword evidence="3" id="KW-0813">Transport</keyword>
<dbReference type="Gene3D" id="1.20.1510.10">
    <property type="entry name" value="Cation efflux protein transmembrane domain"/>
    <property type="match status" value="1"/>
</dbReference>
<dbReference type="PANTHER" id="PTHR43840">
    <property type="entry name" value="MITOCHONDRIAL METAL TRANSPORTER 1-RELATED"/>
    <property type="match status" value="1"/>
</dbReference>
<feature type="transmembrane region" description="Helical" evidence="10">
    <location>
        <begin position="38"/>
        <end position="61"/>
    </location>
</feature>
<feature type="transmembrane region" description="Helical" evidence="10">
    <location>
        <begin position="183"/>
        <end position="201"/>
    </location>
</feature>
<evidence type="ECO:0000256" key="5">
    <source>
        <dbReference type="ARBA" id="ARBA00022496"/>
    </source>
</evidence>
<keyword evidence="7" id="KW-0406">Ion transport</keyword>
<keyword evidence="4" id="KW-1003">Cell membrane</keyword>
<dbReference type="SUPFAM" id="SSF160240">
    <property type="entry name" value="Cation efflux protein cytoplasmic domain-like"/>
    <property type="match status" value="1"/>
</dbReference>
<protein>
    <submittedName>
        <fullName evidence="13">Cation diffusion facilitator family transporter</fullName>
    </submittedName>
</protein>
<evidence type="ECO:0000259" key="12">
    <source>
        <dbReference type="Pfam" id="PF16916"/>
    </source>
</evidence>